<proteinExistence type="inferred from homology"/>
<feature type="region of interest" description="Disordered" evidence="5">
    <location>
        <begin position="80"/>
        <end position="100"/>
    </location>
</feature>
<dbReference type="PROSITE" id="PS00578">
    <property type="entry name" value="RIBOSOMAL_S6E"/>
    <property type="match status" value="1"/>
</dbReference>
<dbReference type="PANTHER" id="PTHR11502">
    <property type="entry name" value="40S RIBOSOMAL PROTEIN S6"/>
    <property type="match status" value="1"/>
</dbReference>
<dbReference type="EMBL" id="CP003362">
    <property type="protein sequence ID" value="AGB49723.1"/>
    <property type="molecule type" value="Genomic_DNA"/>
</dbReference>
<dbReference type="GO" id="GO:1990904">
    <property type="term" value="C:ribonucleoprotein complex"/>
    <property type="evidence" value="ECO:0007669"/>
    <property type="project" value="UniProtKB-KW"/>
</dbReference>
<evidence type="ECO:0000256" key="3">
    <source>
        <dbReference type="ARBA" id="ARBA00023274"/>
    </source>
</evidence>
<organism evidence="6 7">
    <name type="scientific">Methanomethylovorans hollandica (strain DSM 15978 / NBRC 107637 / DMS1)</name>
    <dbReference type="NCBI Taxonomy" id="867904"/>
    <lineage>
        <taxon>Archaea</taxon>
        <taxon>Methanobacteriati</taxon>
        <taxon>Methanobacteriota</taxon>
        <taxon>Stenosarchaea group</taxon>
        <taxon>Methanomicrobia</taxon>
        <taxon>Methanosarcinales</taxon>
        <taxon>Methanosarcinaceae</taxon>
        <taxon>Methanomethylovorans</taxon>
    </lineage>
</organism>
<dbReference type="HOGENOM" id="CLU_109671_1_1_2"/>
<dbReference type="RefSeq" id="WP_015324888.1">
    <property type="nucleotide sequence ID" value="NC_019977.1"/>
</dbReference>
<dbReference type="GeneID" id="14407329"/>
<dbReference type="GO" id="GO:0006412">
    <property type="term" value="P:translation"/>
    <property type="evidence" value="ECO:0007669"/>
    <property type="project" value="UniProtKB-UniRule"/>
</dbReference>
<dbReference type="SMART" id="SM01405">
    <property type="entry name" value="Ribosomal_S6e"/>
    <property type="match status" value="1"/>
</dbReference>
<comment type="similarity">
    <text evidence="1 4">Belongs to the eukaryotic ribosomal protein eS6 family.</text>
</comment>
<accession>L0L041</accession>
<dbReference type="InterPro" id="IPR018282">
    <property type="entry name" value="Ribosomal_eS6_CS"/>
</dbReference>
<sequence length="130" mass="14114">MADFKVVVSDPKTKSYQFDVKGPEANKFIGKAIGQDIDGSIVGLSGYKLVITGGSDKSGMVMRPDLPGPKRKRILVSTGVGYSPKADGMRRRKTMHGKEISPNIVQINTKVIEYGEKSIEEIIGGDKTEE</sequence>
<dbReference type="HAMAP" id="MF_00512">
    <property type="entry name" value="Ribosomal_eS6"/>
    <property type="match status" value="1"/>
</dbReference>
<keyword evidence="7" id="KW-1185">Reference proteome</keyword>
<dbReference type="InterPro" id="IPR001377">
    <property type="entry name" value="Ribosomal_eS6"/>
</dbReference>
<dbReference type="Proteomes" id="UP000010866">
    <property type="component" value="Chromosome"/>
</dbReference>
<dbReference type="KEGG" id="mhz:Metho_1520"/>
<dbReference type="GO" id="GO:0003735">
    <property type="term" value="F:structural constituent of ribosome"/>
    <property type="evidence" value="ECO:0007669"/>
    <property type="project" value="InterPro"/>
</dbReference>
<evidence type="ECO:0000256" key="1">
    <source>
        <dbReference type="ARBA" id="ARBA00009312"/>
    </source>
</evidence>
<evidence type="ECO:0000256" key="5">
    <source>
        <dbReference type="SAM" id="MobiDB-lite"/>
    </source>
</evidence>
<evidence type="ECO:0000313" key="6">
    <source>
        <dbReference type="EMBL" id="AGB49723.1"/>
    </source>
</evidence>
<gene>
    <name evidence="4" type="primary">rps6e</name>
    <name evidence="6" type="ordered locus">Metho_1520</name>
</gene>
<dbReference type="Pfam" id="PF01092">
    <property type="entry name" value="Ribosomal_S6e"/>
    <property type="match status" value="1"/>
</dbReference>
<keyword evidence="3 4" id="KW-0687">Ribonucleoprotein</keyword>
<keyword evidence="2 4" id="KW-0689">Ribosomal protein</keyword>
<dbReference type="GO" id="GO:0005840">
    <property type="term" value="C:ribosome"/>
    <property type="evidence" value="ECO:0007669"/>
    <property type="project" value="UniProtKB-KW"/>
</dbReference>
<dbReference type="NCBIfam" id="NF003294">
    <property type="entry name" value="PRK04290.1-3"/>
    <property type="match status" value="1"/>
</dbReference>
<evidence type="ECO:0000256" key="4">
    <source>
        <dbReference type="HAMAP-Rule" id="MF_00512"/>
    </source>
</evidence>
<protein>
    <recommendedName>
        <fullName evidence="4">Small ribosomal subunit protein eS6</fullName>
    </recommendedName>
</protein>
<dbReference type="InterPro" id="IPR020924">
    <property type="entry name" value="Ribosomal_eS6_arc"/>
</dbReference>
<evidence type="ECO:0000256" key="2">
    <source>
        <dbReference type="ARBA" id="ARBA00022980"/>
    </source>
</evidence>
<dbReference type="AlphaFoldDB" id="L0L041"/>
<evidence type="ECO:0000313" key="7">
    <source>
        <dbReference type="Proteomes" id="UP000010866"/>
    </source>
</evidence>
<dbReference type="STRING" id="867904.Metho_1520"/>
<name>L0L041_METHD</name>
<reference evidence="7" key="1">
    <citation type="submission" date="2012-02" db="EMBL/GenBank/DDBJ databases">
        <title>Complete sequence of chromosome of Methanomethylovorans hollandica DSM 15978.</title>
        <authorList>
            <person name="Lucas S."/>
            <person name="Copeland A."/>
            <person name="Lapidus A."/>
            <person name="Glavina del Rio T."/>
            <person name="Dalin E."/>
            <person name="Tice H."/>
            <person name="Bruce D."/>
            <person name="Goodwin L."/>
            <person name="Pitluck S."/>
            <person name="Peters L."/>
            <person name="Mikhailova N."/>
            <person name="Held B."/>
            <person name="Kyrpides N."/>
            <person name="Mavromatis K."/>
            <person name="Ivanova N."/>
            <person name="Brettin T."/>
            <person name="Detter J.C."/>
            <person name="Han C."/>
            <person name="Larimer F."/>
            <person name="Land M."/>
            <person name="Hauser L."/>
            <person name="Markowitz V."/>
            <person name="Cheng J.-F."/>
            <person name="Hugenholtz P."/>
            <person name="Woyke T."/>
            <person name="Wu D."/>
            <person name="Spring S."/>
            <person name="Schroeder M."/>
            <person name="Brambilla E."/>
            <person name="Klenk H.-P."/>
            <person name="Eisen J.A."/>
        </authorList>
    </citation>
    <scope>NUCLEOTIDE SEQUENCE [LARGE SCALE GENOMIC DNA]</scope>
    <source>
        <strain evidence="7">DSM 15978 / NBRC 107637 / DMS1</strain>
    </source>
</reference>
<dbReference type="OrthoDB" id="7793at2157"/>